<dbReference type="InterPro" id="IPR001810">
    <property type="entry name" value="F-box_dom"/>
</dbReference>
<dbReference type="Proteomes" id="UP000019116">
    <property type="component" value="Chromosome 1D"/>
</dbReference>
<dbReference type="PROSITE" id="PS50181">
    <property type="entry name" value="FBOX"/>
    <property type="match status" value="1"/>
</dbReference>
<evidence type="ECO:0000259" key="1">
    <source>
        <dbReference type="PROSITE" id="PS50181"/>
    </source>
</evidence>
<name>A0A3B6A368_WHEAT</name>
<dbReference type="EnsemblPlants" id="TraesCS1D02G433000.1">
    <property type="protein sequence ID" value="TraesCS1D02G433000.1.cds1"/>
    <property type="gene ID" value="TraesCS1D02G433000"/>
</dbReference>
<evidence type="ECO:0000313" key="3">
    <source>
        <dbReference type="Proteomes" id="UP000019116"/>
    </source>
</evidence>
<reference evidence="2" key="2">
    <citation type="submission" date="2018-10" db="UniProtKB">
        <authorList>
            <consortium name="EnsemblPlants"/>
        </authorList>
    </citation>
    <scope>IDENTIFICATION</scope>
</reference>
<keyword evidence="3" id="KW-1185">Reference proteome</keyword>
<dbReference type="Gramene" id="TraesCLE_scaffold_037387_01G000200.1">
    <property type="protein sequence ID" value="TraesCLE_scaffold_037387_01G000200.1"/>
    <property type="gene ID" value="TraesCLE_scaffold_037387_01G000200"/>
</dbReference>
<dbReference type="AlphaFoldDB" id="A0A3B6A368"/>
<accession>A0A3B6A368</accession>
<evidence type="ECO:0000313" key="2">
    <source>
        <dbReference type="EnsemblPlants" id="TraesCS1D02G433000.1.cds1"/>
    </source>
</evidence>
<dbReference type="PANTHER" id="PTHR32153">
    <property type="entry name" value="OJ000223_09.16 PROTEIN"/>
    <property type="match status" value="1"/>
</dbReference>
<dbReference type="Gene3D" id="1.20.1280.50">
    <property type="match status" value="1"/>
</dbReference>
<dbReference type="SUPFAM" id="SSF81383">
    <property type="entry name" value="F-box domain"/>
    <property type="match status" value="1"/>
</dbReference>
<organism evidence="2">
    <name type="scientific">Triticum aestivum</name>
    <name type="common">Wheat</name>
    <dbReference type="NCBI Taxonomy" id="4565"/>
    <lineage>
        <taxon>Eukaryota</taxon>
        <taxon>Viridiplantae</taxon>
        <taxon>Streptophyta</taxon>
        <taxon>Embryophyta</taxon>
        <taxon>Tracheophyta</taxon>
        <taxon>Spermatophyta</taxon>
        <taxon>Magnoliopsida</taxon>
        <taxon>Liliopsida</taxon>
        <taxon>Poales</taxon>
        <taxon>Poaceae</taxon>
        <taxon>BOP clade</taxon>
        <taxon>Pooideae</taxon>
        <taxon>Triticodae</taxon>
        <taxon>Triticeae</taxon>
        <taxon>Triticinae</taxon>
        <taxon>Triticum</taxon>
    </lineage>
</organism>
<sequence>MVRSRISPSRRAFMESDRPCLDIKDVGRNRVNCSDGGDRISALPDDILLNILQCLDLRTAVRAGAMARRWRRLPCMLPDLDMDVATMVPHHRLNFSLDCVMARYTNSVKWFLLPTHHRTSLRFAFYLAEVDPCLRSIGGAIAATPADRLELTVRTAYDVEFAEYGQRFASFLAACPTAFARLTTITLQDFVFTTGSEIAALLDACHSLELLSLTKCRCRASVA</sequence>
<dbReference type="Pfam" id="PF12937">
    <property type="entry name" value="F-box-like"/>
    <property type="match status" value="1"/>
</dbReference>
<dbReference type="Gramene" id="TraesCAD_scaffold_051254_01G000200.1">
    <property type="protein sequence ID" value="TraesCAD_scaffold_051254_01G000200.1"/>
    <property type="gene ID" value="TraesCAD_scaffold_051254_01G000200"/>
</dbReference>
<dbReference type="InterPro" id="IPR044997">
    <property type="entry name" value="F-box_plant"/>
</dbReference>
<proteinExistence type="predicted"/>
<dbReference type="Gramene" id="TraesCS1D02G433000.1">
    <property type="protein sequence ID" value="TraesCS1D02G433000.1.cds1"/>
    <property type="gene ID" value="TraesCS1D02G433000"/>
</dbReference>
<feature type="domain" description="F-box" evidence="1">
    <location>
        <begin position="37"/>
        <end position="73"/>
    </location>
</feature>
<protein>
    <recommendedName>
        <fullName evidence="1">F-box domain-containing protein</fullName>
    </recommendedName>
</protein>
<dbReference type="Gramene" id="TraesRN1D0101053700.1">
    <property type="protein sequence ID" value="TraesRN1D0101053700.1"/>
    <property type="gene ID" value="TraesRN1D0101053700"/>
</dbReference>
<dbReference type="Gramene" id="TraesCS1D03G0994900.1">
    <property type="protein sequence ID" value="TraesCS1D03G0994900.1.CDS1"/>
    <property type="gene ID" value="TraesCS1D03G0994900"/>
</dbReference>
<dbReference type="InterPro" id="IPR036047">
    <property type="entry name" value="F-box-like_dom_sf"/>
</dbReference>
<dbReference type="STRING" id="4565.A0A3B6A368"/>
<reference evidence="2" key="1">
    <citation type="submission" date="2018-08" db="EMBL/GenBank/DDBJ databases">
        <authorList>
            <person name="Rossello M."/>
        </authorList>
    </citation>
    <scope>NUCLEOTIDE SEQUENCE [LARGE SCALE GENOMIC DNA]</scope>
    <source>
        <strain evidence="2">cv. Chinese Spring</strain>
    </source>
</reference>